<proteinExistence type="predicted"/>
<gene>
    <name evidence="2" type="ORF">RN605_05405</name>
    <name evidence="1" type="ORF">RN608_12105</name>
</gene>
<dbReference type="RefSeq" id="WP_313322901.1">
    <property type="nucleotide sequence ID" value="NZ_CP134878.1"/>
</dbReference>
<evidence type="ECO:0000313" key="1">
    <source>
        <dbReference type="EMBL" id="WNM18747.1"/>
    </source>
</evidence>
<dbReference type="Proteomes" id="UP001304515">
    <property type="component" value="Chromosome"/>
</dbReference>
<accession>A0AA96J1U1</accession>
<keyword evidence="3" id="KW-1185">Reference proteome</keyword>
<name>A0AA96J1U1_9FLAO</name>
<dbReference type="KEGG" id="fcj:RN605_05405"/>
<dbReference type="AlphaFoldDB" id="A0AA96J1U1"/>
<evidence type="ECO:0000313" key="2">
    <source>
        <dbReference type="EMBL" id="WNM22798.1"/>
    </source>
</evidence>
<dbReference type="SUPFAM" id="SSF53756">
    <property type="entry name" value="UDP-Glycosyltransferase/glycogen phosphorylase"/>
    <property type="match status" value="1"/>
</dbReference>
<protein>
    <recommendedName>
        <fullName evidence="4">Glycosyltransferase</fullName>
    </recommendedName>
</protein>
<organism evidence="1">
    <name type="scientific">Flavobacterium capsici</name>
    <dbReference type="NCBI Taxonomy" id="3075618"/>
    <lineage>
        <taxon>Bacteria</taxon>
        <taxon>Pseudomonadati</taxon>
        <taxon>Bacteroidota</taxon>
        <taxon>Flavobacteriia</taxon>
        <taxon>Flavobacteriales</taxon>
        <taxon>Flavobacteriaceae</taxon>
        <taxon>Flavobacterium</taxon>
    </lineage>
</organism>
<accession>A0AA96J6G4</accession>
<sequence>MSNKIVHIVSFDNPFPPFYGGIIEVYYKLKPIHELGVSIYFHCFVDTIPNKFDELKDVTSKVFFYKKNKNPFLFFSYIPFSVFTRNNRELVQNIESADAPILFEGLKTTYLVKKGFFKNKIKILRLHNIEQLYFKGISKSETNFIKKILFSFEALKFKKYENVINEFQKIITLSKNEETYIINNFIKPKTNYIPVFHGNKIVKTHNGFGKYAVYHGDLRMSDNKKAVIQLIDIFKKINYNLVIAASENENFVQKRIKNYNNISFVKINDFEHLQDILVDAHINIMISFQQSGTKLKLLNSLYNSRFCLINENISDDSKLTDLCEFVSSSDDIISKVESLINIPFSDFEKRKMLLESYMNDDVNAKLLINTIFENDL</sequence>
<reference evidence="1 3" key="1">
    <citation type="submission" date="2023-09" db="EMBL/GenBank/DDBJ databases">
        <title>Flavobacterium sp. a novel bacteria isolate from Pepper rhizosphere.</title>
        <authorList>
            <person name="Peng Y."/>
            <person name="Lee J."/>
        </authorList>
    </citation>
    <scope>NUCLEOTIDE SEQUENCE</scope>
    <source>
        <strain evidence="1">PMR2A8</strain>
        <strain evidence="2 3">PMTSA4</strain>
    </source>
</reference>
<evidence type="ECO:0000313" key="3">
    <source>
        <dbReference type="Proteomes" id="UP001304515"/>
    </source>
</evidence>
<dbReference type="EMBL" id="CP134890">
    <property type="protein sequence ID" value="WNM22798.1"/>
    <property type="molecule type" value="Genomic_DNA"/>
</dbReference>
<evidence type="ECO:0008006" key="4">
    <source>
        <dbReference type="Google" id="ProtNLM"/>
    </source>
</evidence>
<dbReference type="EMBL" id="CP134878">
    <property type="protein sequence ID" value="WNM18747.1"/>
    <property type="molecule type" value="Genomic_DNA"/>
</dbReference>